<evidence type="ECO:0000256" key="1">
    <source>
        <dbReference type="ARBA" id="ARBA00005843"/>
    </source>
</evidence>
<dbReference type="EnsemblPlants" id="Pp3c21_21530V3.1">
    <property type="protein sequence ID" value="Pp3c21_21530V3.1"/>
    <property type="gene ID" value="Pp3c21_21530"/>
</dbReference>
<dbReference type="SUPFAM" id="SSF48403">
    <property type="entry name" value="Ankyrin repeat"/>
    <property type="match status" value="1"/>
</dbReference>
<dbReference type="InterPro" id="IPR000719">
    <property type="entry name" value="Prot_kinase_dom"/>
</dbReference>
<dbReference type="FunFam" id="3.30.200.20:FF:000180">
    <property type="entry name" value="serine/threonine-protein kinase STY46-like"/>
    <property type="match status" value="1"/>
</dbReference>
<evidence type="ECO:0000256" key="5">
    <source>
        <dbReference type="ARBA" id="ARBA00022840"/>
    </source>
</evidence>
<dbReference type="PIRSF" id="PIRSF000654">
    <property type="entry name" value="Integrin-linked_kinase"/>
    <property type="match status" value="1"/>
</dbReference>
<dbReference type="RefSeq" id="XP_024359046.1">
    <property type="nucleotide sequence ID" value="XM_024503278.2"/>
</dbReference>
<evidence type="ECO:0000256" key="6">
    <source>
        <dbReference type="PROSITE-ProRule" id="PRU00023"/>
    </source>
</evidence>
<reference evidence="8 10" key="2">
    <citation type="journal article" date="2018" name="Plant J.">
        <title>The Physcomitrella patens chromosome-scale assembly reveals moss genome structure and evolution.</title>
        <authorList>
            <person name="Lang D."/>
            <person name="Ullrich K.K."/>
            <person name="Murat F."/>
            <person name="Fuchs J."/>
            <person name="Jenkins J."/>
            <person name="Haas F.B."/>
            <person name="Piednoel M."/>
            <person name="Gundlach H."/>
            <person name="Van Bel M."/>
            <person name="Meyberg R."/>
            <person name="Vives C."/>
            <person name="Morata J."/>
            <person name="Symeonidi A."/>
            <person name="Hiss M."/>
            <person name="Muchero W."/>
            <person name="Kamisugi Y."/>
            <person name="Saleh O."/>
            <person name="Blanc G."/>
            <person name="Decker E.L."/>
            <person name="van Gessel N."/>
            <person name="Grimwood J."/>
            <person name="Hayes R.D."/>
            <person name="Graham S.W."/>
            <person name="Gunter L.E."/>
            <person name="McDaniel S.F."/>
            <person name="Hoernstein S.N.W."/>
            <person name="Larsson A."/>
            <person name="Li F.W."/>
            <person name="Perroud P.F."/>
            <person name="Phillips J."/>
            <person name="Ranjan P."/>
            <person name="Rokshar D.S."/>
            <person name="Rothfels C.J."/>
            <person name="Schneider L."/>
            <person name="Shu S."/>
            <person name="Stevenson D.W."/>
            <person name="Thummler F."/>
            <person name="Tillich M."/>
            <person name="Villarreal Aguilar J.C."/>
            <person name="Widiez T."/>
            <person name="Wong G.K."/>
            <person name="Wymore A."/>
            <person name="Zhang Y."/>
            <person name="Zimmer A.D."/>
            <person name="Quatrano R.S."/>
            <person name="Mayer K.F.X."/>
            <person name="Goodstein D."/>
            <person name="Casacuberta J.M."/>
            <person name="Vandepoele K."/>
            <person name="Reski R."/>
            <person name="Cuming A.C."/>
            <person name="Tuskan G.A."/>
            <person name="Maumus F."/>
            <person name="Salse J."/>
            <person name="Schmutz J."/>
            <person name="Rensing S.A."/>
        </authorList>
    </citation>
    <scope>NUCLEOTIDE SEQUENCE [LARGE SCALE GENOMIC DNA]</scope>
    <source>
        <strain evidence="9 10">cv. Gransden 2004</strain>
    </source>
</reference>
<evidence type="ECO:0000313" key="8">
    <source>
        <dbReference type="EMBL" id="PNR32352.1"/>
    </source>
</evidence>
<organism evidence="8">
    <name type="scientific">Physcomitrium patens</name>
    <name type="common">Spreading-leaved earth moss</name>
    <name type="synonym">Physcomitrella patens</name>
    <dbReference type="NCBI Taxonomy" id="3218"/>
    <lineage>
        <taxon>Eukaryota</taxon>
        <taxon>Viridiplantae</taxon>
        <taxon>Streptophyta</taxon>
        <taxon>Embryophyta</taxon>
        <taxon>Bryophyta</taxon>
        <taxon>Bryophytina</taxon>
        <taxon>Bryopsida</taxon>
        <taxon>Funariidae</taxon>
        <taxon>Funariales</taxon>
        <taxon>Funariaceae</taxon>
        <taxon>Physcomitrium</taxon>
    </lineage>
</organism>
<evidence type="ECO:0000256" key="4">
    <source>
        <dbReference type="ARBA" id="ARBA00022777"/>
    </source>
</evidence>
<dbReference type="InterPro" id="IPR001245">
    <property type="entry name" value="Ser-Thr/Tyr_kinase_cat_dom"/>
</dbReference>
<keyword evidence="6" id="KW-0040">ANK repeat</keyword>
<keyword evidence="10" id="KW-1185">Reference proteome</keyword>
<dbReference type="OrthoDB" id="9995210at2759"/>
<dbReference type="PaxDb" id="3218-PP1S179_14V6.1"/>
<keyword evidence="3" id="KW-0547">Nucleotide-binding</keyword>
<evidence type="ECO:0000256" key="3">
    <source>
        <dbReference type="ARBA" id="ARBA00022741"/>
    </source>
</evidence>
<dbReference type="Gene3D" id="3.30.200.20">
    <property type="entry name" value="Phosphorylase Kinase, domain 1"/>
    <property type="match status" value="1"/>
</dbReference>
<dbReference type="KEGG" id="ppp:112274110"/>
<dbReference type="AlphaFoldDB" id="A0A2K1ISU8"/>
<dbReference type="EnsemblPlants" id="Pp3c21_21530V3.2">
    <property type="protein sequence ID" value="Pp3c21_21530V3.2"/>
    <property type="gene ID" value="Pp3c21_21530"/>
</dbReference>
<sequence>MIESSQNGLGTTSLLLSYASRGDVTAIKELLDDGAVVNASDYDGRTALHLAASEGHVPVVELLLQRGADVNPVDRWGDTPLADARKYTKGVVVKLLEQHGGRIEDKKKQGFSYDDISAQYEIDRSELEPMDHIPPLCQTPNEEFRVVNWRGTKVVARMLLSPLTKDPEFLTKLKVELLMLERLRHPNILQFLGAVTKTWPPVVVTEYLPRGDLYSLMSNSRLSPKLAQGFALDIARGINYLHEHKDSIIHGNLRPRNLLQNEAGQLKVSDFGLLGSRSYANGSEGGCYEYMAPEVYRNEPFDKSIDTFAFSLIIYEMYEGLQNMDGNPEAVARRRAIDHERPSFRATSYPTGMRELIAACWHKEPAKRPPFSEVIRQLEDMKSSHSSAKIVQKCQCVIL</sequence>
<dbReference type="InterPro" id="IPR002110">
    <property type="entry name" value="Ankyrin_rpt"/>
</dbReference>
<dbReference type="Gene3D" id="1.25.40.20">
    <property type="entry name" value="Ankyrin repeat-containing domain"/>
    <property type="match status" value="1"/>
</dbReference>
<dbReference type="SMART" id="SM00248">
    <property type="entry name" value="ANK"/>
    <property type="match status" value="3"/>
</dbReference>
<dbReference type="PANTHER" id="PTHR44329">
    <property type="entry name" value="SERINE/THREONINE-PROTEIN KINASE TNNI3K-RELATED"/>
    <property type="match status" value="1"/>
</dbReference>
<evidence type="ECO:0000259" key="7">
    <source>
        <dbReference type="PROSITE" id="PS50011"/>
    </source>
</evidence>
<reference evidence="8 10" key="1">
    <citation type="journal article" date="2008" name="Science">
        <title>The Physcomitrella genome reveals evolutionary insights into the conquest of land by plants.</title>
        <authorList>
            <person name="Rensing S."/>
            <person name="Lang D."/>
            <person name="Zimmer A."/>
            <person name="Terry A."/>
            <person name="Salamov A."/>
            <person name="Shapiro H."/>
            <person name="Nishiyama T."/>
            <person name="Perroud P.-F."/>
            <person name="Lindquist E."/>
            <person name="Kamisugi Y."/>
            <person name="Tanahashi T."/>
            <person name="Sakakibara K."/>
            <person name="Fujita T."/>
            <person name="Oishi K."/>
            <person name="Shin-I T."/>
            <person name="Kuroki Y."/>
            <person name="Toyoda A."/>
            <person name="Suzuki Y."/>
            <person name="Hashimoto A."/>
            <person name="Yamaguchi K."/>
            <person name="Sugano A."/>
            <person name="Kohara Y."/>
            <person name="Fujiyama A."/>
            <person name="Anterola A."/>
            <person name="Aoki S."/>
            <person name="Ashton N."/>
            <person name="Barbazuk W.B."/>
            <person name="Barker E."/>
            <person name="Bennetzen J."/>
            <person name="Bezanilla M."/>
            <person name="Blankenship R."/>
            <person name="Cho S.H."/>
            <person name="Dutcher S."/>
            <person name="Estelle M."/>
            <person name="Fawcett J.A."/>
            <person name="Gundlach H."/>
            <person name="Hanada K."/>
            <person name="Heyl A."/>
            <person name="Hicks K.A."/>
            <person name="Hugh J."/>
            <person name="Lohr M."/>
            <person name="Mayer K."/>
            <person name="Melkozernov A."/>
            <person name="Murata T."/>
            <person name="Nelson D."/>
            <person name="Pils B."/>
            <person name="Prigge M."/>
            <person name="Reiss B."/>
            <person name="Renner T."/>
            <person name="Rombauts S."/>
            <person name="Rushton P."/>
            <person name="Sanderfoot A."/>
            <person name="Schween G."/>
            <person name="Shiu S.-H."/>
            <person name="Stueber K."/>
            <person name="Theodoulou F.L."/>
            <person name="Tu H."/>
            <person name="Van de Peer Y."/>
            <person name="Verrier P.J."/>
            <person name="Waters E."/>
            <person name="Wood A."/>
            <person name="Yang L."/>
            <person name="Cove D."/>
            <person name="Cuming A."/>
            <person name="Hasebe M."/>
            <person name="Lucas S."/>
            <person name="Mishler D.B."/>
            <person name="Reski R."/>
            <person name="Grigoriev I."/>
            <person name="Quatrano R.S."/>
            <person name="Boore J.L."/>
        </authorList>
    </citation>
    <scope>NUCLEOTIDE SEQUENCE [LARGE SCALE GENOMIC DNA]</scope>
    <source>
        <strain evidence="9 10">cv. Gransden 2004</strain>
    </source>
</reference>
<evidence type="ECO:0000256" key="2">
    <source>
        <dbReference type="ARBA" id="ARBA00022679"/>
    </source>
</evidence>
<dbReference type="GO" id="GO:0004674">
    <property type="term" value="F:protein serine/threonine kinase activity"/>
    <property type="evidence" value="ECO:0000318"/>
    <property type="project" value="GO_Central"/>
</dbReference>
<dbReference type="GO" id="GO:0005524">
    <property type="term" value="F:ATP binding"/>
    <property type="evidence" value="ECO:0007669"/>
    <property type="project" value="UniProtKB-KW"/>
</dbReference>
<dbReference type="PROSITE" id="PS50297">
    <property type="entry name" value="ANK_REP_REGION"/>
    <property type="match status" value="1"/>
</dbReference>
<dbReference type="GeneID" id="112274110"/>
<dbReference type="EMBL" id="ABEU02000021">
    <property type="protein sequence ID" value="PNR32352.1"/>
    <property type="molecule type" value="Genomic_DNA"/>
</dbReference>
<gene>
    <name evidence="9" type="primary">LOC112274110</name>
    <name evidence="8" type="ORF">PHYPA_026478</name>
</gene>
<dbReference type="InterPro" id="IPR051681">
    <property type="entry name" value="Ser/Thr_Kinases-Pseudokinases"/>
</dbReference>
<protein>
    <recommendedName>
        <fullName evidence="7">Protein kinase domain-containing protein</fullName>
    </recommendedName>
</protein>
<proteinExistence type="inferred from homology"/>
<dbReference type="FunFam" id="1.10.510.10:FF:002272">
    <property type="match status" value="1"/>
</dbReference>
<reference evidence="9" key="3">
    <citation type="submission" date="2020-12" db="UniProtKB">
        <authorList>
            <consortium name="EnsemblPlants"/>
        </authorList>
    </citation>
    <scope>IDENTIFICATION</scope>
</reference>
<evidence type="ECO:0000313" key="10">
    <source>
        <dbReference type="Proteomes" id="UP000006727"/>
    </source>
</evidence>
<evidence type="ECO:0000313" key="9">
    <source>
        <dbReference type="EnsemblPlants" id="Pp3c21_21530V3.1"/>
    </source>
</evidence>
<dbReference type="PANTHER" id="PTHR44329:SF62">
    <property type="entry name" value="PROTEIN KINASE DOMAIN-CONTAINING PROTEIN"/>
    <property type="match status" value="1"/>
</dbReference>
<dbReference type="Gramene" id="Pp3c21_21530V3.1">
    <property type="protein sequence ID" value="Pp3c21_21530V3.1"/>
    <property type="gene ID" value="Pp3c21_21530"/>
</dbReference>
<feature type="domain" description="Protein kinase" evidence="7">
    <location>
        <begin position="81"/>
        <end position="388"/>
    </location>
</feature>
<dbReference type="Pfam" id="PF07714">
    <property type="entry name" value="PK_Tyr_Ser-Thr"/>
    <property type="match status" value="1"/>
</dbReference>
<name>A0A2K1ISU8_PHYPA</name>
<dbReference type="InterPro" id="IPR036770">
    <property type="entry name" value="Ankyrin_rpt-contain_sf"/>
</dbReference>
<dbReference type="PROSITE" id="PS50088">
    <property type="entry name" value="ANK_REPEAT"/>
    <property type="match status" value="1"/>
</dbReference>
<dbReference type="GO" id="GO:0007165">
    <property type="term" value="P:signal transduction"/>
    <property type="evidence" value="ECO:0000318"/>
    <property type="project" value="GO_Central"/>
</dbReference>
<keyword evidence="2" id="KW-0808">Transferase</keyword>
<dbReference type="SUPFAM" id="SSF56112">
    <property type="entry name" value="Protein kinase-like (PK-like)"/>
    <property type="match status" value="1"/>
</dbReference>
<keyword evidence="4" id="KW-0418">Kinase</keyword>
<comment type="similarity">
    <text evidence="1">Belongs to the protein kinase superfamily. TKL Ser/Thr protein kinase family.</text>
</comment>
<dbReference type="PROSITE" id="PS50011">
    <property type="entry name" value="PROTEIN_KINASE_DOM"/>
    <property type="match status" value="1"/>
</dbReference>
<keyword evidence="5" id="KW-0067">ATP-binding</keyword>
<dbReference type="Pfam" id="PF12796">
    <property type="entry name" value="Ank_2"/>
    <property type="match status" value="1"/>
</dbReference>
<dbReference type="PRINTS" id="PR01415">
    <property type="entry name" value="ANKYRIN"/>
</dbReference>
<dbReference type="RefSeq" id="XP_024359048.1">
    <property type="nucleotide sequence ID" value="XM_024503280.2"/>
</dbReference>
<dbReference type="Proteomes" id="UP000006727">
    <property type="component" value="Chromosome 21"/>
</dbReference>
<dbReference type="InterPro" id="IPR011009">
    <property type="entry name" value="Kinase-like_dom_sf"/>
</dbReference>
<accession>A0A2K1ISU8</accession>
<feature type="repeat" description="ANK" evidence="6">
    <location>
        <begin position="43"/>
        <end position="75"/>
    </location>
</feature>
<dbReference type="Gramene" id="Pp3c21_21530V3.2">
    <property type="protein sequence ID" value="Pp3c21_21530V3.2"/>
    <property type="gene ID" value="Pp3c21_21530"/>
</dbReference>
<dbReference type="Gene3D" id="1.10.510.10">
    <property type="entry name" value="Transferase(Phosphotransferase) domain 1"/>
    <property type="match status" value="1"/>
</dbReference>